<name>A0A382CB40_9ZZZZ</name>
<organism evidence="1">
    <name type="scientific">marine metagenome</name>
    <dbReference type="NCBI Taxonomy" id="408172"/>
    <lineage>
        <taxon>unclassified sequences</taxon>
        <taxon>metagenomes</taxon>
        <taxon>ecological metagenomes</taxon>
    </lineage>
</organism>
<sequence length="91" mass="9854">IHGGTIRTPGSLVVTWDPTKPNNYGINLENYGVAPDVFVENTPNDELAGFDRELKEAVDEALRMLAEGGWRFVTPPESGGVRNGRGIGGMR</sequence>
<dbReference type="SUPFAM" id="SSF52096">
    <property type="entry name" value="ClpP/crotonase"/>
    <property type="match status" value="1"/>
</dbReference>
<dbReference type="InterPro" id="IPR029045">
    <property type="entry name" value="ClpP/crotonase-like_dom_sf"/>
</dbReference>
<gene>
    <name evidence="1" type="ORF">METZ01_LOCUS175906</name>
</gene>
<dbReference type="EMBL" id="UINC01033566">
    <property type="protein sequence ID" value="SVB23052.1"/>
    <property type="molecule type" value="Genomic_DNA"/>
</dbReference>
<protein>
    <submittedName>
        <fullName evidence="1">Uncharacterized protein</fullName>
    </submittedName>
</protein>
<accession>A0A382CB40</accession>
<proteinExistence type="predicted"/>
<dbReference type="AlphaFoldDB" id="A0A382CB40"/>
<evidence type="ECO:0000313" key="1">
    <source>
        <dbReference type="EMBL" id="SVB23052.1"/>
    </source>
</evidence>
<reference evidence="1" key="1">
    <citation type="submission" date="2018-05" db="EMBL/GenBank/DDBJ databases">
        <authorList>
            <person name="Lanie J.A."/>
            <person name="Ng W.-L."/>
            <person name="Kazmierczak K.M."/>
            <person name="Andrzejewski T.M."/>
            <person name="Davidsen T.M."/>
            <person name="Wayne K.J."/>
            <person name="Tettelin H."/>
            <person name="Glass J.I."/>
            <person name="Rusch D."/>
            <person name="Podicherti R."/>
            <person name="Tsui H.-C.T."/>
            <person name="Winkler M.E."/>
        </authorList>
    </citation>
    <scope>NUCLEOTIDE SEQUENCE</scope>
</reference>
<feature type="non-terminal residue" evidence="1">
    <location>
        <position position="1"/>
    </location>
</feature>